<dbReference type="Proteomes" id="UP000053105">
    <property type="component" value="Unassembled WGS sequence"/>
</dbReference>
<evidence type="ECO:0000313" key="2">
    <source>
        <dbReference type="Proteomes" id="UP000053105"/>
    </source>
</evidence>
<keyword evidence="2" id="KW-1185">Reference proteome</keyword>
<dbReference type="AlphaFoldDB" id="A0A0M9A9D9"/>
<dbReference type="InterPro" id="IPR019734">
    <property type="entry name" value="TPR_rpt"/>
</dbReference>
<dbReference type="EMBL" id="KQ435710">
    <property type="protein sequence ID" value="KOX79900.1"/>
    <property type="molecule type" value="Genomic_DNA"/>
</dbReference>
<accession>A0A0M9A9D9</accession>
<gene>
    <name evidence="1" type="ORF">WN51_11511</name>
</gene>
<dbReference type="STRING" id="166423.A0A0M9A9D9"/>
<proteinExistence type="predicted"/>
<organism evidence="1 2">
    <name type="scientific">Melipona quadrifasciata</name>
    <dbReference type="NCBI Taxonomy" id="166423"/>
    <lineage>
        <taxon>Eukaryota</taxon>
        <taxon>Metazoa</taxon>
        <taxon>Ecdysozoa</taxon>
        <taxon>Arthropoda</taxon>
        <taxon>Hexapoda</taxon>
        <taxon>Insecta</taxon>
        <taxon>Pterygota</taxon>
        <taxon>Neoptera</taxon>
        <taxon>Endopterygota</taxon>
        <taxon>Hymenoptera</taxon>
        <taxon>Apocrita</taxon>
        <taxon>Aculeata</taxon>
        <taxon>Apoidea</taxon>
        <taxon>Anthophila</taxon>
        <taxon>Apidae</taxon>
        <taxon>Melipona</taxon>
    </lineage>
</organism>
<sequence length="554" mass="65434">MEIFELGEKKKAFAPPQERYKNPLKEAIKLQELWSYYKPVKKRHEMQEAKRLFREASNLMKEEEKLKTACRLVNKGLFYNPSFHALYALKGDIQLLQGNWRKAIISYENAKLIARFDHRVSKQEMKNIYNKQLMEAYTKRGDWNSKNNLLIEALADYEQVFLYKLSGIDMTEVQDKLLDIIRKLNKYNMFQIYWNKFMKTPDSLRISDLLATHAEFKINLREMGIARHMLLKALNLNEDHKKAKELLQIVFSTGQTLARHSVIWCMHNCYDKALIIVEKALDCDPYNPGFNLLKTIVLRLSGRFEEANSWLQSLSNNFYKLMEPTKDKEKSEMEKISINEARDHLIKQWYLIRYDMAMQCMLEDKLDAAALIVYKSNLVKHYTEPYILLGDYFLKNKETDRALKSYLKCREKMHELQQPVSRKTIDLTERIINILNNEAEITMNKGRTKQAVDIATQALSILDEDKVPLHELRLQRGRALLLKAHGLFQIENKRKIQKKKQSCETAADGLRFVRELNEDLYQILYRDRNIEGVIDRFAPTRELPRSLKILMQFS</sequence>
<protein>
    <submittedName>
        <fullName evidence="1">Uncharacterized protein</fullName>
    </submittedName>
</protein>
<dbReference type="Gene3D" id="1.25.40.10">
    <property type="entry name" value="Tetratricopeptide repeat domain"/>
    <property type="match status" value="2"/>
</dbReference>
<name>A0A0M9A9D9_9HYME</name>
<reference evidence="1 2" key="1">
    <citation type="submission" date="2015-07" db="EMBL/GenBank/DDBJ databases">
        <title>The genome of Melipona quadrifasciata.</title>
        <authorList>
            <person name="Pan H."/>
            <person name="Kapheim K."/>
        </authorList>
    </citation>
    <scope>NUCLEOTIDE SEQUENCE [LARGE SCALE GENOMIC DNA]</scope>
    <source>
        <strain evidence="1">0111107301</strain>
        <tissue evidence="1">Whole body</tissue>
    </source>
</reference>
<evidence type="ECO:0000313" key="1">
    <source>
        <dbReference type="EMBL" id="KOX79900.1"/>
    </source>
</evidence>
<dbReference type="OrthoDB" id="1933717at2759"/>
<dbReference type="SMART" id="SM00028">
    <property type="entry name" value="TPR"/>
    <property type="match status" value="4"/>
</dbReference>
<dbReference type="InterPro" id="IPR011990">
    <property type="entry name" value="TPR-like_helical_dom_sf"/>
</dbReference>
<dbReference type="SUPFAM" id="SSF48452">
    <property type="entry name" value="TPR-like"/>
    <property type="match status" value="2"/>
</dbReference>